<evidence type="ECO:0000313" key="1">
    <source>
        <dbReference type="EMBL" id="KAJ9084891.1"/>
    </source>
</evidence>
<organism evidence="1 2">
    <name type="scientific">Entomophthora muscae</name>
    <dbReference type="NCBI Taxonomy" id="34485"/>
    <lineage>
        <taxon>Eukaryota</taxon>
        <taxon>Fungi</taxon>
        <taxon>Fungi incertae sedis</taxon>
        <taxon>Zoopagomycota</taxon>
        <taxon>Entomophthoromycotina</taxon>
        <taxon>Entomophthoromycetes</taxon>
        <taxon>Entomophthorales</taxon>
        <taxon>Entomophthoraceae</taxon>
        <taxon>Entomophthora</taxon>
    </lineage>
</organism>
<keyword evidence="2" id="KW-1185">Reference proteome</keyword>
<sequence length="112" mass="12626">MIIRQVENLTQTGTVKELTCTYKELQLCAPSNMAFDTPATHLMYYEALKSHVVRTDNFPPLEPQAQERELNPEPGSPWAAGPVDCETTRPHFSGFEPPQADVEEDEPPRKVD</sequence>
<evidence type="ECO:0000313" key="2">
    <source>
        <dbReference type="Proteomes" id="UP001165960"/>
    </source>
</evidence>
<reference evidence="1" key="1">
    <citation type="submission" date="2022-04" db="EMBL/GenBank/DDBJ databases">
        <title>Genome of the entomopathogenic fungus Entomophthora muscae.</title>
        <authorList>
            <person name="Elya C."/>
            <person name="Lovett B.R."/>
            <person name="Lee E."/>
            <person name="Macias A.M."/>
            <person name="Hajek A.E."/>
            <person name="De Bivort B.L."/>
            <person name="Kasson M.T."/>
            <person name="De Fine Licht H.H."/>
            <person name="Stajich J.E."/>
        </authorList>
    </citation>
    <scope>NUCLEOTIDE SEQUENCE</scope>
    <source>
        <strain evidence="1">Berkeley</strain>
    </source>
</reference>
<protein>
    <submittedName>
        <fullName evidence="1">Uncharacterized protein</fullName>
    </submittedName>
</protein>
<accession>A0ACC2UDU2</accession>
<comment type="caution">
    <text evidence="1">The sequence shown here is derived from an EMBL/GenBank/DDBJ whole genome shotgun (WGS) entry which is preliminary data.</text>
</comment>
<gene>
    <name evidence="1" type="ORF">DSO57_1019396</name>
</gene>
<proteinExistence type="predicted"/>
<name>A0ACC2UDU2_9FUNG</name>
<dbReference type="Proteomes" id="UP001165960">
    <property type="component" value="Unassembled WGS sequence"/>
</dbReference>
<dbReference type="EMBL" id="QTSX02000797">
    <property type="protein sequence ID" value="KAJ9084891.1"/>
    <property type="molecule type" value="Genomic_DNA"/>
</dbReference>